<keyword evidence="1" id="KW-1133">Transmembrane helix</keyword>
<dbReference type="Pfam" id="PF25927">
    <property type="entry name" value="DUF7972"/>
    <property type="match status" value="1"/>
</dbReference>
<gene>
    <name evidence="2" type="ORF">ACFSAU_15600</name>
</gene>
<feature type="transmembrane region" description="Helical" evidence="1">
    <location>
        <begin position="80"/>
        <end position="100"/>
    </location>
</feature>
<keyword evidence="1" id="KW-0472">Membrane</keyword>
<dbReference type="AlphaFoldDB" id="A0ABD6BV08"/>
<proteinExistence type="predicted"/>
<dbReference type="Proteomes" id="UP001597139">
    <property type="component" value="Unassembled WGS sequence"/>
</dbReference>
<comment type="caution">
    <text evidence="2">The sequence shown here is derived from an EMBL/GenBank/DDBJ whole genome shotgun (WGS) entry which is preliminary data.</text>
</comment>
<accession>A0ABD6BV08</accession>
<reference evidence="2 3" key="1">
    <citation type="journal article" date="2019" name="Int. J. Syst. Evol. Microbiol.">
        <title>The Global Catalogue of Microorganisms (GCM) 10K type strain sequencing project: providing services to taxonomists for standard genome sequencing and annotation.</title>
        <authorList>
            <consortium name="The Broad Institute Genomics Platform"/>
            <consortium name="The Broad Institute Genome Sequencing Center for Infectious Disease"/>
            <person name="Wu L."/>
            <person name="Ma J."/>
        </authorList>
    </citation>
    <scope>NUCLEOTIDE SEQUENCE [LARGE SCALE GENOMIC DNA]</scope>
    <source>
        <strain evidence="2 3">CGMCC 1.12859</strain>
    </source>
</reference>
<evidence type="ECO:0000256" key="1">
    <source>
        <dbReference type="SAM" id="Phobius"/>
    </source>
</evidence>
<feature type="transmembrane region" description="Helical" evidence="1">
    <location>
        <begin position="297"/>
        <end position="320"/>
    </location>
</feature>
<protein>
    <submittedName>
        <fullName evidence="2">Uncharacterized protein</fullName>
    </submittedName>
</protein>
<keyword evidence="1" id="KW-0812">Transmembrane</keyword>
<sequence>MSDRTDDPGSGWFDTEEPMVRGSGLSGHVRRWLLIDGNRWVLALLLAGFVFAFVLAVGVLDGAFREAVRTNDPIETAFSGLATGIITGVTLVVTIDQLVLSRQLGPLAEQRQQLDDSLRFHREVEQVIDGTSPAEPGRFIAAVVATIDDRAAALTATVAASDTEFAAAVERFVDEHEHDSEVVSQRRDARYLRFNALRAALEYDYSHRVHEARRLRREYDEELTDEQREVLTELIDALRFLGPAREHIRGLYFQAELVKLSRVILTAAVPALAISLAAVFFLDAGDVPGTTLGAENLVVTVTAAATVSVTPFLLLVSYVLRIVTITEQTLTTGSFVLREDERPGE</sequence>
<evidence type="ECO:0000313" key="2">
    <source>
        <dbReference type="EMBL" id="MFD1568919.1"/>
    </source>
</evidence>
<keyword evidence="3" id="KW-1185">Reference proteome</keyword>
<feature type="transmembrane region" description="Helical" evidence="1">
    <location>
        <begin position="263"/>
        <end position="282"/>
    </location>
</feature>
<name>A0ABD6BV08_9EURY</name>
<evidence type="ECO:0000313" key="3">
    <source>
        <dbReference type="Proteomes" id="UP001597139"/>
    </source>
</evidence>
<dbReference type="EMBL" id="JBHUCZ010000027">
    <property type="protein sequence ID" value="MFD1568919.1"/>
    <property type="molecule type" value="Genomic_DNA"/>
</dbReference>
<dbReference type="RefSeq" id="WP_267645078.1">
    <property type="nucleotide sequence ID" value="NZ_JANHGR010000001.1"/>
</dbReference>
<feature type="transmembrane region" description="Helical" evidence="1">
    <location>
        <begin position="40"/>
        <end position="60"/>
    </location>
</feature>
<organism evidence="2 3">
    <name type="scientific">Halolamina litorea</name>
    <dbReference type="NCBI Taxonomy" id="1515593"/>
    <lineage>
        <taxon>Archaea</taxon>
        <taxon>Methanobacteriati</taxon>
        <taxon>Methanobacteriota</taxon>
        <taxon>Stenosarchaea group</taxon>
        <taxon>Halobacteria</taxon>
        <taxon>Halobacteriales</taxon>
        <taxon>Haloferacaceae</taxon>
    </lineage>
</organism>
<dbReference type="InterPro" id="IPR058278">
    <property type="entry name" value="DUF7972"/>
</dbReference>